<sequence>MTTFESISRPSDEKEWLTTLAPPLAPHLAPPAVSPTDSPTVSPARPEFDFDVAIVGLGYVGLPTALAYHAAHSRVLALDVSSRRIDVIRAQAADLLDSDRLRLAEALDRPDFVLTSDPEQLRRAAAVIVCVPTPIDGHLVPDLSILRAACATILSTVTPGQTLMLTSTTYVGCTDDLLVAPLTEQGLVVGTDVFVAFSAERIDPGNAAFGHDEVPRVVGGATPQCEEEATRLLLRYVTTVHRVRSLAAAEMTKLLENTFRAVNIALANEFADICSTLDIDVADVIDAASTKPYGFMPFLPGPGVGGHCIPCDPHYLLWQLKRSRVSAPMITQAMTEISARPHRVVDRVQTVLSERGRGMTGARVLVVGIAYKADVEDLRESPALEILDELMRRGARAGYLDPHFDSVALAGGGSLAGIADPAAFDADLVLLHTRHRDTDLSWIDEDQIVLDTTYRGVDVAHRVNL</sequence>
<keyword evidence="6" id="KW-1185">Reference proteome</keyword>
<dbReference type="InterPro" id="IPR001732">
    <property type="entry name" value="UDP-Glc/GDP-Man_DH_N"/>
</dbReference>
<accession>A0ABT2GEN7</accession>
<dbReference type="Pfam" id="PF00984">
    <property type="entry name" value="UDPG_MGDP_dh"/>
    <property type="match status" value="1"/>
</dbReference>
<dbReference type="Gene3D" id="3.40.50.720">
    <property type="entry name" value="NAD(P)-binding Rossmann-like Domain"/>
    <property type="match status" value="2"/>
</dbReference>
<dbReference type="Pfam" id="PF03721">
    <property type="entry name" value="UDPG_MGDP_dh_N"/>
    <property type="match status" value="1"/>
</dbReference>
<dbReference type="InterPro" id="IPR036220">
    <property type="entry name" value="UDP-Glc/GDP-Man_DH_C_sf"/>
</dbReference>
<evidence type="ECO:0000256" key="3">
    <source>
        <dbReference type="PIRNR" id="PIRNR000124"/>
    </source>
</evidence>
<dbReference type="PIRSF" id="PIRSF500136">
    <property type="entry name" value="UDP_ManNAc_DH"/>
    <property type="match status" value="1"/>
</dbReference>
<dbReference type="RefSeq" id="WP_259484885.1">
    <property type="nucleotide sequence ID" value="NZ_JANTEZ010000001.1"/>
</dbReference>
<dbReference type="EMBL" id="JANTEZ010000001">
    <property type="protein sequence ID" value="MCS5713344.1"/>
    <property type="molecule type" value="Genomic_DNA"/>
</dbReference>
<gene>
    <name evidence="5" type="ORF">NVV95_02120</name>
</gene>
<keyword evidence="2" id="KW-0520">NAD</keyword>
<dbReference type="InterPro" id="IPR028359">
    <property type="entry name" value="UDP_ManNAc/GlcNAc_DH"/>
</dbReference>
<evidence type="ECO:0000259" key="4">
    <source>
        <dbReference type="SMART" id="SM00984"/>
    </source>
</evidence>
<protein>
    <submittedName>
        <fullName evidence="5">Nucleotide sugar dehydrogenase</fullName>
    </submittedName>
</protein>
<evidence type="ECO:0000256" key="1">
    <source>
        <dbReference type="ARBA" id="ARBA00023002"/>
    </source>
</evidence>
<evidence type="ECO:0000256" key="2">
    <source>
        <dbReference type="ARBA" id="ARBA00023027"/>
    </source>
</evidence>
<dbReference type="InterPro" id="IPR014026">
    <property type="entry name" value="UDP-Glc/GDP-Man_DH_dimer"/>
</dbReference>
<keyword evidence="1" id="KW-0560">Oxidoreductase</keyword>
<dbReference type="InterPro" id="IPR017476">
    <property type="entry name" value="UDP-Glc/GDP-Man"/>
</dbReference>
<dbReference type="SUPFAM" id="SSF52413">
    <property type="entry name" value="UDP-glucose/GDP-mannose dehydrogenase C-terminal domain"/>
    <property type="match status" value="1"/>
</dbReference>
<dbReference type="SMART" id="SM00984">
    <property type="entry name" value="UDPG_MGDP_dh_C"/>
    <property type="match status" value="1"/>
</dbReference>
<comment type="caution">
    <text evidence="5">The sequence shown here is derived from an EMBL/GenBank/DDBJ whole genome shotgun (WGS) entry which is preliminary data.</text>
</comment>
<dbReference type="PIRSF" id="PIRSF000124">
    <property type="entry name" value="UDPglc_GDPman_dh"/>
    <property type="match status" value="1"/>
</dbReference>
<organism evidence="5 6">
    <name type="scientific">Herbiconiux gentiana</name>
    <dbReference type="NCBI Taxonomy" id="2970912"/>
    <lineage>
        <taxon>Bacteria</taxon>
        <taxon>Bacillati</taxon>
        <taxon>Actinomycetota</taxon>
        <taxon>Actinomycetes</taxon>
        <taxon>Micrococcales</taxon>
        <taxon>Microbacteriaceae</taxon>
        <taxon>Herbiconiux</taxon>
    </lineage>
</organism>
<name>A0ABT2GEN7_9MICO</name>
<dbReference type="SUPFAM" id="SSF51735">
    <property type="entry name" value="NAD(P)-binding Rossmann-fold domains"/>
    <property type="match status" value="1"/>
</dbReference>
<dbReference type="Pfam" id="PF03720">
    <property type="entry name" value="UDPG_MGDP_dh_C"/>
    <property type="match status" value="1"/>
</dbReference>
<proteinExistence type="inferred from homology"/>
<dbReference type="PANTHER" id="PTHR43491:SF1">
    <property type="entry name" value="UDP-N-ACETYL-D-MANNOSAMINE DEHYDROGENASE"/>
    <property type="match status" value="1"/>
</dbReference>
<reference evidence="5" key="1">
    <citation type="submission" date="2022-08" db="EMBL/GenBank/DDBJ databases">
        <authorList>
            <person name="Deng Y."/>
            <person name="Han X.-F."/>
            <person name="Zhang Y.-Q."/>
        </authorList>
    </citation>
    <scope>NUCLEOTIDE SEQUENCE</scope>
    <source>
        <strain evidence="5">CPCC 205716</strain>
    </source>
</reference>
<dbReference type="SUPFAM" id="SSF48179">
    <property type="entry name" value="6-phosphogluconate dehydrogenase C-terminal domain-like"/>
    <property type="match status" value="1"/>
</dbReference>
<dbReference type="PANTHER" id="PTHR43491">
    <property type="entry name" value="UDP-N-ACETYL-D-MANNOSAMINE DEHYDROGENASE"/>
    <property type="match status" value="1"/>
</dbReference>
<dbReference type="InterPro" id="IPR036291">
    <property type="entry name" value="NAD(P)-bd_dom_sf"/>
</dbReference>
<evidence type="ECO:0000313" key="5">
    <source>
        <dbReference type="EMBL" id="MCS5713344.1"/>
    </source>
</evidence>
<dbReference type="NCBIfam" id="TIGR03026">
    <property type="entry name" value="NDP-sugDHase"/>
    <property type="match status" value="1"/>
</dbReference>
<feature type="domain" description="UDP-glucose/GDP-mannose dehydrogenase C-terminal" evidence="4">
    <location>
        <begin position="365"/>
        <end position="456"/>
    </location>
</feature>
<evidence type="ECO:0000313" key="6">
    <source>
        <dbReference type="Proteomes" id="UP001165580"/>
    </source>
</evidence>
<comment type="similarity">
    <text evidence="3">Belongs to the UDP-glucose/GDP-mannose dehydrogenase family.</text>
</comment>
<dbReference type="Proteomes" id="UP001165580">
    <property type="component" value="Unassembled WGS sequence"/>
</dbReference>
<dbReference type="InterPro" id="IPR014027">
    <property type="entry name" value="UDP-Glc/GDP-Man_DH_C"/>
</dbReference>
<dbReference type="InterPro" id="IPR008927">
    <property type="entry name" value="6-PGluconate_DH-like_C_sf"/>
</dbReference>